<comment type="caution">
    <text evidence="2">The sequence shown here is derived from an EMBL/GenBank/DDBJ whole genome shotgun (WGS) entry which is preliminary data.</text>
</comment>
<feature type="compositionally biased region" description="Basic and acidic residues" evidence="1">
    <location>
        <begin position="132"/>
        <end position="143"/>
    </location>
</feature>
<dbReference type="Proteomes" id="UP001153365">
    <property type="component" value="Unassembled WGS sequence"/>
</dbReference>
<dbReference type="EMBL" id="CALTRL010000203">
    <property type="protein sequence ID" value="CAH7667101.1"/>
    <property type="molecule type" value="Genomic_DNA"/>
</dbReference>
<evidence type="ECO:0000313" key="3">
    <source>
        <dbReference type="Proteomes" id="UP001153365"/>
    </source>
</evidence>
<keyword evidence="3" id="KW-1185">Reference proteome</keyword>
<organism evidence="2 3">
    <name type="scientific">Phakopsora pachyrhizi</name>
    <name type="common">Asian soybean rust disease fungus</name>
    <dbReference type="NCBI Taxonomy" id="170000"/>
    <lineage>
        <taxon>Eukaryota</taxon>
        <taxon>Fungi</taxon>
        <taxon>Dikarya</taxon>
        <taxon>Basidiomycota</taxon>
        <taxon>Pucciniomycotina</taxon>
        <taxon>Pucciniomycetes</taxon>
        <taxon>Pucciniales</taxon>
        <taxon>Phakopsoraceae</taxon>
        <taxon>Phakopsora</taxon>
    </lineage>
</organism>
<evidence type="ECO:0000313" key="2">
    <source>
        <dbReference type="EMBL" id="CAH7667101.1"/>
    </source>
</evidence>
<gene>
    <name evidence="2" type="ORF">PPACK8108_LOCUS1486</name>
</gene>
<name>A0AAV0AJM9_PHAPC</name>
<feature type="compositionally biased region" description="Polar residues" evidence="1">
    <location>
        <begin position="97"/>
        <end position="107"/>
    </location>
</feature>
<feature type="compositionally biased region" description="Acidic residues" evidence="1">
    <location>
        <begin position="112"/>
        <end position="131"/>
    </location>
</feature>
<sequence>MAPIPQLQSQLSSLYLPNTGPITAHFYHPRTGLMTLIQIFKILDLENPGETQERDQGLQRLLLNHVPGKGQELLNPNQSSQRMNKELLKTETDEGNVASSNGTSSSKVIDVLEPDDAQEETGKEEEQEEDNKENCKDDNEGKYEECDGMIDAQAAQKFENDSRSISSNTMMILKQQKRLTPITKILKDTYLKKFDNNSNLCAINREEEAENKKSSRMKIKDKILFKGLPKLNMDQNFCLRDELGNESLDDYERASSRQGFANFKYDKEWKKKFLIFKRIKVENLDKSYFEFDRIEISLNRTMEDVQFKINSAEQQIKESVAEQLELSINSCPSTNIKPKLFILPKMMINHQIQTLFKSISGRVVHIDRRRLEFINEFNCQRMI</sequence>
<evidence type="ECO:0000256" key="1">
    <source>
        <dbReference type="SAM" id="MobiDB-lite"/>
    </source>
</evidence>
<dbReference type="AlphaFoldDB" id="A0AAV0AJM9"/>
<feature type="region of interest" description="Disordered" evidence="1">
    <location>
        <begin position="91"/>
        <end position="143"/>
    </location>
</feature>
<proteinExistence type="predicted"/>
<accession>A0AAV0AJM9</accession>
<reference evidence="2" key="1">
    <citation type="submission" date="2022-06" db="EMBL/GenBank/DDBJ databases">
        <authorList>
            <consortium name="SYNGENTA / RWTH Aachen University"/>
        </authorList>
    </citation>
    <scope>NUCLEOTIDE SEQUENCE</scope>
</reference>
<protein>
    <submittedName>
        <fullName evidence="2">Uncharacterized protein</fullName>
    </submittedName>
</protein>